<dbReference type="PIRSF" id="PIRSF001220">
    <property type="entry name" value="L-ASNase_gatD"/>
    <property type="match status" value="1"/>
</dbReference>
<keyword evidence="3" id="KW-0378">Hydrolase</keyword>
<dbReference type="GO" id="GO:0004067">
    <property type="term" value="F:asparaginase activity"/>
    <property type="evidence" value="ECO:0007669"/>
    <property type="project" value="UniProtKB-UniRule"/>
</dbReference>
<feature type="domain" description="L-asparaginase N-terminal" evidence="10">
    <location>
        <begin position="11"/>
        <end position="250"/>
    </location>
</feature>
<dbReference type="SFLD" id="SFLDS00057">
    <property type="entry name" value="Glutaminase/Asparaginase"/>
    <property type="match status" value="1"/>
</dbReference>
<dbReference type="InterPro" id="IPR002110">
    <property type="entry name" value="Ankyrin_rpt"/>
</dbReference>
<dbReference type="Gene3D" id="3.40.50.40">
    <property type="match status" value="1"/>
</dbReference>
<feature type="active site" evidence="7">
    <location>
        <position position="20"/>
    </location>
</feature>
<dbReference type="InterPro" id="IPR027474">
    <property type="entry name" value="L-asparaginase_N"/>
</dbReference>
<evidence type="ECO:0000256" key="2">
    <source>
        <dbReference type="ARBA" id="ARBA00022737"/>
    </source>
</evidence>
<keyword evidence="2" id="KW-0677">Repeat</keyword>
<evidence type="ECO:0000256" key="9">
    <source>
        <dbReference type="SAM" id="MobiDB-lite"/>
    </source>
</evidence>
<evidence type="ECO:0000256" key="8">
    <source>
        <dbReference type="PROSITE-ProRule" id="PRU10100"/>
    </source>
</evidence>
<dbReference type="PROSITE" id="PS00144">
    <property type="entry name" value="ASN_GLN_ASE_1"/>
    <property type="match status" value="1"/>
</dbReference>
<comment type="similarity">
    <text evidence="5">In the N-terminal section; belongs to the asparaginase 1 family.</text>
</comment>
<protein>
    <recommendedName>
        <fullName evidence="1">asparaginase</fullName>
        <ecNumber evidence="1">3.5.1.1</ecNumber>
    </recommendedName>
</protein>
<dbReference type="SMART" id="SM00870">
    <property type="entry name" value="Asparaginase"/>
    <property type="match status" value="1"/>
</dbReference>
<dbReference type="Gene3D" id="3.40.50.1170">
    <property type="entry name" value="L-asparaginase, N-terminal domain"/>
    <property type="match status" value="1"/>
</dbReference>
<dbReference type="SUPFAM" id="SSF53774">
    <property type="entry name" value="Glutaminase/Asparaginase"/>
    <property type="match status" value="1"/>
</dbReference>
<keyword evidence="4 6" id="KW-0040">ANK repeat</keyword>
<dbReference type="PANTHER" id="PTHR11707:SF28">
    <property type="entry name" value="60 KDA LYSOPHOSPHOLIPASE"/>
    <property type="match status" value="1"/>
</dbReference>
<dbReference type="PROSITE" id="PS50088">
    <property type="entry name" value="ANK_REPEAT"/>
    <property type="match status" value="2"/>
</dbReference>
<dbReference type="Pfam" id="PF12796">
    <property type="entry name" value="Ank_2"/>
    <property type="match status" value="1"/>
</dbReference>
<feature type="repeat" description="ANK" evidence="6">
    <location>
        <begin position="563"/>
        <end position="595"/>
    </location>
</feature>
<dbReference type="InterPro" id="IPR040919">
    <property type="entry name" value="Asparaginase_C"/>
</dbReference>
<dbReference type="InterPro" id="IPR020827">
    <property type="entry name" value="Asparaginase/glutaminase_AS1"/>
</dbReference>
<dbReference type="PANTHER" id="PTHR11707">
    <property type="entry name" value="L-ASPARAGINASE"/>
    <property type="match status" value="1"/>
</dbReference>
<dbReference type="GO" id="GO:0006528">
    <property type="term" value="P:asparagine metabolic process"/>
    <property type="evidence" value="ECO:0007669"/>
    <property type="project" value="UniProtKB-ARBA"/>
</dbReference>
<dbReference type="Pfam" id="PF17763">
    <property type="entry name" value="Asparaginase_C"/>
    <property type="match status" value="1"/>
</dbReference>
<dbReference type="EC" id="3.5.1.1" evidence="1"/>
<dbReference type="PROSITE" id="PS51732">
    <property type="entry name" value="ASN_GLN_ASE_3"/>
    <property type="match status" value="1"/>
</dbReference>
<proteinExistence type="inferred from homology"/>
<evidence type="ECO:0000259" key="10">
    <source>
        <dbReference type="Pfam" id="PF00710"/>
    </source>
</evidence>
<dbReference type="FunFam" id="3.40.50.1170:FF:000003">
    <property type="entry name" value="60 kDa lysophospholipase"/>
    <property type="match status" value="1"/>
</dbReference>
<dbReference type="InterPro" id="IPR037152">
    <property type="entry name" value="L-asparaginase_N_sf"/>
</dbReference>
<feature type="active site" evidence="8">
    <location>
        <position position="148"/>
    </location>
</feature>
<comment type="caution">
    <text evidence="12">The sequence shown here is derived from an EMBL/GenBank/DDBJ whole genome shotgun (WGS) entry which is preliminary data.</text>
</comment>
<evidence type="ECO:0000256" key="5">
    <source>
        <dbReference type="ARBA" id="ARBA00061199"/>
    </source>
</evidence>
<dbReference type="AlphaFoldDB" id="A0A8H7F6A1"/>
<accession>A0A8H7F6A1</accession>
<dbReference type="InterPro" id="IPR006034">
    <property type="entry name" value="Asparaginase/glutaminase-like"/>
</dbReference>
<dbReference type="PROSITE" id="PS50297">
    <property type="entry name" value="ANK_REP_REGION"/>
    <property type="match status" value="2"/>
</dbReference>
<dbReference type="EMBL" id="JABXXO010000004">
    <property type="protein sequence ID" value="KAF7778544.1"/>
    <property type="molecule type" value="Genomic_DNA"/>
</dbReference>
<feature type="region of interest" description="Disordered" evidence="9">
    <location>
        <begin position="66"/>
        <end position="99"/>
    </location>
</feature>
<dbReference type="InterPro" id="IPR027475">
    <property type="entry name" value="Asparaginase/glutaminase_AS2"/>
</dbReference>
<dbReference type="InterPro" id="IPR027473">
    <property type="entry name" value="L-asparaginase_C"/>
</dbReference>
<evidence type="ECO:0000313" key="13">
    <source>
        <dbReference type="Proteomes" id="UP000629468"/>
    </source>
</evidence>
<sequence>MDGPQLADESRVLVIYTGGTIGMLVGQQGYVPEPYYLTETLRSQNRFHDPLQDSLFSNSGTVQGFREWSGGSGRSSPAPSLTQTTAPQESTEMHQIPGGTTSKSIRYAILEWDPLLDSSNIDIQDWIRLATEIELNYSFDAFVILHGTDTMSYTSSALSFLLEDLGKTVVITGAQIPMSQLRNDAVDNLMGALTIAGHFIIPECCLYFNHTLYRGNRATKMSSYDLAAFESPNFEPLVKVGIDIDVNWDHVIRQTSLRKFRAHKEMCPYVATLRLFPGIGGATIKAFCSHPIRGVVLETFGAGNAPQRPDLIEALKEACDRGVVVVAISQCVKGSVSDAYETARTLRQVGVVPGNDMTPECALSKLSYLLSKSDLTLDQVRDLIGKPLRGELTSHSVPAPSQDTKGKPAATLDSNIETIHTVLSQFVRLARPPSFVPGIKLSSDALATATGAQSTAAPWTWTAAEASATEYVLLPFLVHYASAKNDLESLRYCIEIERQFTTNPGESPRIGTVRSGNIAGGIVNCLDAGSGRSPLHVSALNGHMQIVTLLLQSGALVHMRDTLGHTALYYAARHGHLDVVDMLLQAGAILGGFDTEFAKLGFKNARRMGDKTMLKVWARVGIKKPVLDKE</sequence>
<dbReference type="PRINTS" id="PR00139">
    <property type="entry name" value="ASNGLNASE"/>
</dbReference>
<evidence type="ECO:0000256" key="4">
    <source>
        <dbReference type="ARBA" id="ARBA00023043"/>
    </source>
</evidence>
<dbReference type="InterPro" id="IPR036152">
    <property type="entry name" value="Asp/glu_Ase-like_sf"/>
</dbReference>
<gene>
    <name evidence="12" type="ORF">Agabi119p4_2889</name>
</gene>
<evidence type="ECO:0000313" key="12">
    <source>
        <dbReference type="EMBL" id="KAF7778544.1"/>
    </source>
</evidence>
<dbReference type="SMART" id="SM00248">
    <property type="entry name" value="ANK"/>
    <property type="match status" value="2"/>
</dbReference>
<dbReference type="CDD" id="cd08963">
    <property type="entry name" value="L-asparaginase_I"/>
    <property type="match status" value="1"/>
</dbReference>
<dbReference type="InterPro" id="IPR036770">
    <property type="entry name" value="Ankyrin_rpt-contain_sf"/>
</dbReference>
<dbReference type="SUPFAM" id="SSF48403">
    <property type="entry name" value="Ankyrin repeat"/>
    <property type="match status" value="1"/>
</dbReference>
<dbReference type="FunFam" id="3.40.50.40:FF:000001">
    <property type="entry name" value="L-asparaginase 1"/>
    <property type="match status" value="1"/>
</dbReference>
<evidence type="ECO:0000256" key="1">
    <source>
        <dbReference type="ARBA" id="ARBA00012920"/>
    </source>
</evidence>
<name>A0A8H7F6A1_AGABI</name>
<dbReference type="Proteomes" id="UP000629468">
    <property type="component" value="Unassembled WGS sequence"/>
</dbReference>
<dbReference type="PROSITE" id="PS00917">
    <property type="entry name" value="ASN_GLN_ASE_2"/>
    <property type="match status" value="1"/>
</dbReference>
<dbReference type="PIRSF" id="PIRSF500176">
    <property type="entry name" value="L_ASNase"/>
    <property type="match status" value="1"/>
</dbReference>
<evidence type="ECO:0000259" key="11">
    <source>
        <dbReference type="Pfam" id="PF17763"/>
    </source>
</evidence>
<reference evidence="12 13" key="1">
    <citation type="journal article" name="Sci. Rep.">
        <title>Telomere-to-telomere assembled and centromere annotated genomes of the two main subspecies of the button mushroom Agaricus bisporus reveal especially polymorphic chromosome ends.</title>
        <authorList>
            <person name="Sonnenberg A.S.M."/>
            <person name="Sedaghat-Telgerd N."/>
            <person name="Lavrijssen B."/>
            <person name="Ohm R.A."/>
            <person name="Hendrickx P.M."/>
            <person name="Scholtmeijer K."/>
            <person name="Baars J.J.P."/>
            <person name="van Peer A."/>
        </authorList>
    </citation>
    <scope>NUCLEOTIDE SEQUENCE [LARGE SCALE GENOMIC DNA]</scope>
    <source>
        <strain evidence="12 13">H119_p4</strain>
    </source>
</reference>
<dbReference type="InterPro" id="IPR041725">
    <property type="entry name" value="L-asparaginase_I"/>
</dbReference>
<organism evidence="12 13">
    <name type="scientific">Agaricus bisporus var. burnettii</name>
    <dbReference type="NCBI Taxonomy" id="192524"/>
    <lineage>
        <taxon>Eukaryota</taxon>
        <taxon>Fungi</taxon>
        <taxon>Dikarya</taxon>
        <taxon>Basidiomycota</taxon>
        <taxon>Agaricomycotina</taxon>
        <taxon>Agaricomycetes</taxon>
        <taxon>Agaricomycetidae</taxon>
        <taxon>Agaricales</taxon>
        <taxon>Agaricineae</taxon>
        <taxon>Agaricaceae</taxon>
        <taxon>Agaricus</taxon>
    </lineage>
</organism>
<dbReference type="Gene3D" id="1.25.40.20">
    <property type="entry name" value="Ankyrin repeat-containing domain"/>
    <property type="match status" value="1"/>
</dbReference>
<feature type="compositionally biased region" description="Polar residues" evidence="9">
    <location>
        <begin position="77"/>
        <end position="90"/>
    </location>
</feature>
<evidence type="ECO:0000256" key="7">
    <source>
        <dbReference type="PROSITE-ProRule" id="PRU10099"/>
    </source>
</evidence>
<feature type="domain" description="Asparaginase/glutaminase C-terminal" evidence="11">
    <location>
        <begin position="270"/>
        <end position="383"/>
    </location>
</feature>
<dbReference type="Pfam" id="PF00710">
    <property type="entry name" value="Asparaginase"/>
    <property type="match status" value="1"/>
</dbReference>
<evidence type="ECO:0000256" key="3">
    <source>
        <dbReference type="ARBA" id="ARBA00022801"/>
    </source>
</evidence>
<feature type="repeat" description="ANK" evidence="6">
    <location>
        <begin position="530"/>
        <end position="562"/>
    </location>
</feature>
<evidence type="ECO:0000256" key="6">
    <source>
        <dbReference type="PROSITE-ProRule" id="PRU00023"/>
    </source>
</evidence>